<protein>
    <recommendedName>
        <fullName evidence="4">Secreted protein</fullName>
    </recommendedName>
</protein>
<evidence type="ECO:0000313" key="3">
    <source>
        <dbReference type="Proteomes" id="UP000800094"/>
    </source>
</evidence>
<evidence type="ECO:0008006" key="4">
    <source>
        <dbReference type="Google" id="ProtNLM"/>
    </source>
</evidence>
<accession>A0A6A6IEW5</accession>
<dbReference type="RefSeq" id="XP_033683084.1">
    <property type="nucleotide sequence ID" value="XM_033833403.1"/>
</dbReference>
<gene>
    <name evidence="2" type="ORF">BU26DRAFT_565496</name>
</gene>
<keyword evidence="3" id="KW-1185">Reference proteome</keyword>
<keyword evidence="1" id="KW-0732">Signal</keyword>
<dbReference type="PANTHER" id="PTHR39603">
    <property type="entry name" value="CYANOVIRIN-N DOMAIN-CONTAINING PROTEIN"/>
    <property type="match status" value="1"/>
</dbReference>
<dbReference type="AlphaFoldDB" id="A0A6A6IEW5"/>
<evidence type="ECO:0000313" key="2">
    <source>
        <dbReference type="EMBL" id="KAF2248080.1"/>
    </source>
</evidence>
<dbReference type="GeneID" id="54586733"/>
<feature type="signal peptide" evidence="1">
    <location>
        <begin position="1"/>
        <end position="16"/>
    </location>
</feature>
<dbReference type="Proteomes" id="UP000800094">
    <property type="component" value="Unassembled WGS sequence"/>
</dbReference>
<proteinExistence type="predicted"/>
<feature type="chain" id="PRO_5025630048" description="Secreted protein" evidence="1">
    <location>
        <begin position="17"/>
        <end position="180"/>
    </location>
</feature>
<dbReference type="EMBL" id="ML987196">
    <property type="protein sequence ID" value="KAF2248080.1"/>
    <property type="molecule type" value="Genomic_DNA"/>
</dbReference>
<evidence type="ECO:0000256" key="1">
    <source>
        <dbReference type="SAM" id="SignalP"/>
    </source>
</evidence>
<dbReference type="OrthoDB" id="2112446at2759"/>
<organism evidence="2 3">
    <name type="scientific">Trematosphaeria pertusa</name>
    <dbReference type="NCBI Taxonomy" id="390896"/>
    <lineage>
        <taxon>Eukaryota</taxon>
        <taxon>Fungi</taxon>
        <taxon>Dikarya</taxon>
        <taxon>Ascomycota</taxon>
        <taxon>Pezizomycotina</taxon>
        <taxon>Dothideomycetes</taxon>
        <taxon>Pleosporomycetidae</taxon>
        <taxon>Pleosporales</taxon>
        <taxon>Massarineae</taxon>
        <taxon>Trematosphaeriaceae</taxon>
        <taxon>Trematosphaeria</taxon>
    </lineage>
</organism>
<sequence length="180" mass="19264">MVKLLFIFSLAALTAAIPAPDTTSDPQLIHSDFSFEKWVDDIMANPDTALTVDQALAAHNATIHARGLVGRQSGVNCDKLTRKRAKGPAAVWCINHLARRGHNGDKCSAGCSGVTNCQHGQCEIVSQTGRCGDRKVNCNAVARTAGAVMDKCFRADQTVAGNAYGPRPNDWMYVHLQGGD</sequence>
<reference evidence="2" key="1">
    <citation type="journal article" date="2020" name="Stud. Mycol.">
        <title>101 Dothideomycetes genomes: a test case for predicting lifestyles and emergence of pathogens.</title>
        <authorList>
            <person name="Haridas S."/>
            <person name="Albert R."/>
            <person name="Binder M."/>
            <person name="Bloem J."/>
            <person name="Labutti K."/>
            <person name="Salamov A."/>
            <person name="Andreopoulos B."/>
            <person name="Baker S."/>
            <person name="Barry K."/>
            <person name="Bills G."/>
            <person name="Bluhm B."/>
            <person name="Cannon C."/>
            <person name="Castanera R."/>
            <person name="Culley D."/>
            <person name="Daum C."/>
            <person name="Ezra D."/>
            <person name="Gonzalez J."/>
            <person name="Henrissat B."/>
            <person name="Kuo A."/>
            <person name="Liang C."/>
            <person name="Lipzen A."/>
            <person name="Lutzoni F."/>
            <person name="Magnuson J."/>
            <person name="Mondo S."/>
            <person name="Nolan M."/>
            <person name="Ohm R."/>
            <person name="Pangilinan J."/>
            <person name="Park H.-J."/>
            <person name="Ramirez L."/>
            <person name="Alfaro M."/>
            <person name="Sun H."/>
            <person name="Tritt A."/>
            <person name="Yoshinaga Y."/>
            <person name="Zwiers L.-H."/>
            <person name="Turgeon B."/>
            <person name="Goodwin S."/>
            <person name="Spatafora J."/>
            <person name="Crous P."/>
            <person name="Grigoriev I."/>
        </authorList>
    </citation>
    <scope>NUCLEOTIDE SEQUENCE</scope>
    <source>
        <strain evidence="2">CBS 122368</strain>
    </source>
</reference>
<name>A0A6A6IEW5_9PLEO</name>
<dbReference type="PANTHER" id="PTHR39603:SF1">
    <property type="entry name" value="CYANOVIRIN-N DOMAIN-CONTAINING PROTEIN"/>
    <property type="match status" value="1"/>
</dbReference>